<keyword evidence="2" id="KW-1185">Reference proteome</keyword>
<dbReference type="AlphaFoldDB" id="A0A1B7P748"/>
<organism evidence="1 2">
    <name type="scientific">Emergomyces africanus</name>
    <dbReference type="NCBI Taxonomy" id="1955775"/>
    <lineage>
        <taxon>Eukaryota</taxon>
        <taxon>Fungi</taxon>
        <taxon>Dikarya</taxon>
        <taxon>Ascomycota</taxon>
        <taxon>Pezizomycotina</taxon>
        <taxon>Eurotiomycetes</taxon>
        <taxon>Eurotiomycetidae</taxon>
        <taxon>Onygenales</taxon>
        <taxon>Ajellomycetaceae</taxon>
        <taxon>Emergomyces</taxon>
    </lineage>
</organism>
<comment type="caution">
    <text evidence="1">The sequence shown here is derived from an EMBL/GenBank/DDBJ whole genome shotgun (WGS) entry which is preliminary data.</text>
</comment>
<sequence length="149" mass="17043">MAISHTKRTRALFVLPVGVFLTIQNMRYPPSTTFTSYMVTVARCDERVEYSSILRSGIQSRRRAENAERTTWMRGTDGSGRIADSDREDRIAIEKCASRNGFKASLELFEKFAYRELPTFEGGDLIRCLQLEEENPASLQPNPSNRWSN</sequence>
<name>A0A1B7P748_9EURO</name>
<evidence type="ECO:0000313" key="1">
    <source>
        <dbReference type="EMBL" id="OAX84854.1"/>
    </source>
</evidence>
<protein>
    <submittedName>
        <fullName evidence="1">Uncharacterized protein</fullName>
    </submittedName>
</protein>
<accession>A0A1B7P748</accession>
<reference evidence="1 2" key="1">
    <citation type="submission" date="2015-07" db="EMBL/GenBank/DDBJ databases">
        <title>Emmonsia species relationships and genome sequence.</title>
        <authorList>
            <person name="Cuomo C.A."/>
            <person name="Schwartz I.S."/>
            <person name="Kenyon C."/>
            <person name="de Hoog G.S."/>
            <person name="Govender N.P."/>
            <person name="Botha A."/>
            <person name="Moreno L."/>
            <person name="de Vries M."/>
            <person name="Munoz J.F."/>
            <person name="Stielow J.B."/>
        </authorList>
    </citation>
    <scope>NUCLEOTIDE SEQUENCE [LARGE SCALE GENOMIC DNA]</scope>
    <source>
        <strain evidence="1 2">CBS 136260</strain>
    </source>
</reference>
<dbReference type="EMBL" id="LGUA01000045">
    <property type="protein sequence ID" value="OAX84854.1"/>
    <property type="molecule type" value="Genomic_DNA"/>
</dbReference>
<gene>
    <name evidence="1" type="ORF">ACJ72_00782</name>
</gene>
<dbReference type="Proteomes" id="UP000091918">
    <property type="component" value="Unassembled WGS sequence"/>
</dbReference>
<proteinExistence type="predicted"/>
<evidence type="ECO:0000313" key="2">
    <source>
        <dbReference type="Proteomes" id="UP000091918"/>
    </source>
</evidence>